<keyword evidence="3" id="KW-1185">Reference proteome</keyword>
<dbReference type="NCBIfam" id="NF040576">
    <property type="entry name" value="T2SS_GspM_XpsM"/>
    <property type="match status" value="1"/>
</dbReference>
<name>A0A4Q2RF01_9HYPH</name>
<dbReference type="EMBL" id="QYBC01000011">
    <property type="protein sequence ID" value="RYB04093.1"/>
    <property type="molecule type" value="Genomic_DNA"/>
</dbReference>
<dbReference type="Pfam" id="PF10741">
    <property type="entry name" value="T2SSM_b"/>
    <property type="match status" value="1"/>
</dbReference>
<reference evidence="2 3" key="1">
    <citation type="submission" date="2018-09" db="EMBL/GenBank/DDBJ databases">
        <authorList>
            <person name="Grouzdev D.S."/>
            <person name="Krutkina M.S."/>
        </authorList>
    </citation>
    <scope>NUCLEOTIDE SEQUENCE [LARGE SCALE GENOMIC DNA]</scope>
    <source>
        <strain evidence="2 3">RmlP001</strain>
    </source>
</reference>
<keyword evidence="1" id="KW-0472">Membrane</keyword>
<organism evidence="2 3">
    <name type="scientific">Lichenibacterium ramalinae</name>
    <dbReference type="NCBI Taxonomy" id="2316527"/>
    <lineage>
        <taxon>Bacteria</taxon>
        <taxon>Pseudomonadati</taxon>
        <taxon>Pseudomonadota</taxon>
        <taxon>Alphaproteobacteria</taxon>
        <taxon>Hyphomicrobiales</taxon>
        <taxon>Lichenihabitantaceae</taxon>
        <taxon>Lichenibacterium</taxon>
    </lineage>
</organism>
<evidence type="ECO:0000313" key="2">
    <source>
        <dbReference type="EMBL" id="RYB04093.1"/>
    </source>
</evidence>
<dbReference type="Proteomes" id="UP000289411">
    <property type="component" value="Unassembled WGS sequence"/>
</dbReference>
<sequence>MSLAAARLPHRAAFLGVNGFAALAIAVLVVLPVAHRFSDRRTAMAEDLAETRRLVETRGRLRLLSARLVGPGDPALPTGDDSLGSADLQAMLQDAARAGGASFLGVRGVPASRRPDLRLVAARLEVEGPPAAIAATLRAIEDHVPLLWVTAAVLRGTGGGPVPGAALRAELQVEAALSGAAPGPAATGRPDGSPGR</sequence>
<protein>
    <recommendedName>
        <fullName evidence="4">General secretion pathway protein GspM</fullName>
    </recommendedName>
</protein>
<evidence type="ECO:0008006" key="4">
    <source>
        <dbReference type="Google" id="ProtNLM"/>
    </source>
</evidence>
<keyword evidence="1" id="KW-0812">Transmembrane</keyword>
<dbReference type="RefSeq" id="WP_129219791.1">
    <property type="nucleotide sequence ID" value="NZ_QYBC01000011.1"/>
</dbReference>
<feature type="transmembrane region" description="Helical" evidence="1">
    <location>
        <begin position="12"/>
        <end position="34"/>
    </location>
</feature>
<dbReference type="AlphaFoldDB" id="A0A4Q2RF01"/>
<gene>
    <name evidence="2" type="ORF">D3272_13770</name>
</gene>
<proteinExistence type="predicted"/>
<keyword evidence="1" id="KW-1133">Transmembrane helix</keyword>
<evidence type="ECO:0000313" key="3">
    <source>
        <dbReference type="Proteomes" id="UP000289411"/>
    </source>
</evidence>
<accession>A0A4Q2RF01</accession>
<comment type="caution">
    <text evidence="2">The sequence shown here is derived from an EMBL/GenBank/DDBJ whole genome shotgun (WGS) entry which is preliminary data.</text>
</comment>
<dbReference type="InterPro" id="IPR034756">
    <property type="entry name" value="T2SSM_b"/>
</dbReference>
<reference evidence="2 3" key="2">
    <citation type="submission" date="2019-02" db="EMBL/GenBank/DDBJ databases">
        <title>'Lichenibacterium ramalinii' gen. nov. sp. nov., 'Lichenibacterium minor' gen. nov. sp. nov.</title>
        <authorList>
            <person name="Pankratov T."/>
        </authorList>
    </citation>
    <scope>NUCLEOTIDE SEQUENCE [LARGE SCALE GENOMIC DNA]</scope>
    <source>
        <strain evidence="2 3">RmlP001</strain>
    </source>
</reference>
<evidence type="ECO:0000256" key="1">
    <source>
        <dbReference type="SAM" id="Phobius"/>
    </source>
</evidence>